<name>A0ABT8XB41_9HYPH</name>
<dbReference type="EMBL" id="WHSC02000002">
    <property type="protein sequence ID" value="MDO6120470.1"/>
    <property type="molecule type" value="Genomic_DNA"/>
</dbReference>
<feature type="chain" id="PRO_5047492937" evidence="1">
    <location>
        <begin position="24"/>
        <end position="197"/>
    </location>
</feature>
<keyword evidence="1" id="KW-0732">Signal</keyword>
<evidence type="ECO:0000256" key="1">
    <source>
        <dbReference type="SAM" id="SignalP"/>
    </source>
</evidence>
<dbReference type="Proteomes" id="UP001177080">
    <property type="component" value="Unassembled WGS sequence"/>
</dbReference>
<gene>
    <name evidence="2" type="ORF">GB928_004665</name>
</gene>
<evidence type="ECO:0000313" key="2">
    <source>
        <dbReference type="EMBL" id="MDO6120470.1"/>
    </source>
</evidence>
<organism evidence="2 3">
    <name type="scientific">Shinella curvata</name>
    <dbReference type="NCBI Taxonomy" id="1817964"/>
    <lineage>
        <taxon>Bacteria</taxon>
        <taxon>Pseudomonadati</taxon>
        <taxon>Pseudomonadota</taxon>
        <taxon>Alphaproteobacteria</taxon>
        <taxon>Hyphomicrobiales</taxon>
        <taxon>Rhizobiaceae</taxon>
        <taxon>Shinella</taxon>
    </lineage>
</organism>
<sequence length="197" mass="21362">MTSTIRCLATLFPFLFSASSLLAADTFQPGKTDGALPTFVRAEDGARACWRTEISPSQLAAKPNRMVKSMALSMQTQVSPPDEDWPQGRTLYNYDLSITFSDGRSGRALGNCLPDGPDSIACAVECDGGGAIVSHRDGGAVDLDFSQTSFIRLNYCGEQGDPIRFRPDVAEARFTLQKRPEEECPAVTMPDWDAGID</sequence>
<keyword evidence="3" id="KW-1185">Reference proteome</keyword>
<reference evidence="2" key="1">
    <citation type="submission" date="2022-04" db="EMBL/GenBank/DDBJ databases">
        <title>Shinella lacus sp. nov., a novel member of the genus Shinella from water.</title>
        <authorList>
            <person name="Deng Y."/>
        </authorList>
    </citation>
    <scope>NUCLEOTIDE SEQUENCE</scope>
    <source>
        <strain evidence="2">JCM 31239</strain>
    </source>
</reference>
<accession>A0ABT8XB41</accession>
<proteinExistence type="predicted"/>
<protein>
    <submittedName>
        <fullName evidence="2">Uncharacterized protein</fullName>
    </submittedName>
</protein>
<comment type="caution">
    <text evidence="2">The sequence shown here is derived from an EMBL/GenBank/DDBJ whole genome shotgun (WGS) entry which is preliminary data.</text>
</comment>
<feature type="signal peptide" evidence="1">
    <location>
        <begin position="1"/>
        <end position="23"/>
    </location>
</feature>
<evidence type="ECO:0000313" key="3">
    <source>
        <dbReference type="Proteomes" id="UP001177080"/>
    </source>
</evidence>
<dbReference type="RefSeq" id="WP_244762073.1">
    <property type="nucleotide sequence ID" value="NZ_JALJCJ010000004.1"/>
</dbReference>